<dbReference type="EMBL" id="LAZR01003544">
    <property type="protein sequence ID" value="KKN17222.1"/>
    <property type="molecule type" value="Genomic_DNA"/>
</dbReference>
<gene>
    <name evidence="1" type="ORF">LCGC14_0968090</name>
</gene>
<proteinExistence type="predicted"/>
<protein>
    <submittedName>
        <fullName evidence="1">Uncharacterized protein</fullName>
    </submittedName>
</protein>
<name>A0A0F9NYL8_9ZZZZ</name>
<reference evidence="1" key="1">
    <citation type="journal article" date="2015" name="Nature">
        <title>Complex archaea that bridge the gap between prokaryotes and eukaryotes.</title>
        <authorList>
            <person name="Spang A."/>
            <person name="Saw J.H."/>
            <person name="Jorgensen S.L."/>
            <person name="Zaremba-Niedzwiedzka K."/>
            <person name="Martijn J."/>
            <person name="Lind A.E."/>
            <person name="van Eijk R."/>
            <person name="Schleper C."/>
            <person name="Guy L."/>
            <person name="Ettema T.J."/>
        </authorList>
    </citation>
    <scope>NUCLEOTIDE SEQUENCE</scope>
</reference>
<dbReference type="AlphaFoldDB" id="A0A0F9NYL8"/>
<accession>A0A0F9NYL8</accession>
<sequence length="223" mass="23834">MGETDDGRLFRYALVGGSDIVASVLCQSRATQTSWDTIVVPTATAAKDTKINVTDQTNTWNKDELENGYLICETDPGNTGPNSWRIHGNDAVNLTNDFNIYLAEGAIIGQIIGTSDTMHILPSPYSKVIIYPTTKTGMAVGFTMLALTSTRYCWLQTGGIGGARYKDGAASDFAVGRGLIPSTEGAGTIEDVAADAQLQVVAQTITIQSFLDDDVLPVFITIE</sequence>
<comment type="caution">
    <text evidence="1">The sequence shown here is derived from an EMBL/GenBank/DDBJ whole genome shotgun (WGS) entry which is preliminary data.</text>
</comment>
<organism evidence="1">
    <name type="scientific">marine sediment metagenome</name>
    <dbReference type="NCBI Taxonomy" id="412755"/>
    <lineage>
        <taxon>unclassified sequences</taxon>
        <taxon>metagenomes</taxon>
        <taxon>ecological metagenomes</taxon>
    </lineage>
</organism>
<evidence type="ECO:0000313" key="1">
    <source>
        <dbReference type="EMBL" id="KKN17222.1"/>
    </source>
</evidence>